<dbReference type="EMBL" id="AP022871">
    <property type="protein sequence ID" value="BCB83316.1"/>
    <property type="molecule type" value="Genomic_DNA"/>
</dbReference>
<evidence type="ECO:0000259" key="2">
    <source>
        <dbReference type="Pfam" id="PF08241"/>
    </source>
</evidence>
<evidence type="ECO:0000256" key="1">
    <source>
        <dbReference type="ARBA" id="ARBA00022679"/>
    </source>
</evidence>
<accession>A0A6F8YB46</accession>
<proteinExistence type="predicted"/>
<dbReference type="CDD" id="cd02440">
    <property type="entry name" value="AdoMet_MTases"/>
    <property type="match status" value="1"/>
</dbReference>
<name>A0A6F8YB46_9ACTN</name>
<dbReference type="AlphaFoldDB" id="A0A6F8YB46"/>
<protein>
    <submittedName>
        <fullName evidence="3">Methyltransferase</fullName>
    </submittedName>
</protein>
<gene>
    <name evidence="3" type="ORF">Psuf_006290</name>
</gene>
<evidence type="ECO:0000313" key="3">
    <source>
        <dbReference type="EMBL" id="BCB83316.1"/>
    </source>
</evidence>
<dbReference type="Pfam" id="PF08241">
    <property type="entry name" value="Methyltransf_11"/>
    <property type="match status" value="1"/>
</dbReference>
<dbReference type="PANTHER" id="PTHR43861">
    <property type="entry name" value="TRANS-ACONITATE 2-METHYLTRANSFERASE-RELATED"/>
    <property type="match status" value="1"/>
</dbReference>
<keyword evidence="3" id="KW-0489">Methyltransferase</keyword>
<dbReference type="KEGG" id="psuu:Psuf_006290"/>
<dbReference type="SUPFAM" id="SSF53335">
    <property type="entry name" value="S-adenosyl-L-methionine-dependent methyltransferases"/>
    <property type="match status" value="1"/>
</dbReference>
<feature type="domain" description="Methyltransferase type 11" evidence="2">
    <location>
        <begin position="46"/>
        <end position="133"/>
    </location>
</feature>
<dbReference type="RefSeq" id="WP_173153587.1">
    <property type="nucleotide sequence ID" value="NZ_AP022871.1"/>
</dbReference>
<dbReference type="Gene3D" id="3.40.50.150">
    <property type="entry name" value="Vaccinia Virus protein VP39"/>
    <property type="match status" value="1"/>
</dbReference>
<evidence type="ECO:0000313" key="4">
    <source>
        <dbReference type="Proteomes" id="UP000503011"/>
    </source>
</evidence>
<dbReference type="GO" id="GO:0032259">
    <property type="term" value="P:methylation"/>
    <property type="evidence" value="ECO:0007669"/>
    <property type="project" value="UniProtKB-KW"/>
</dbReference>
<keyword evidence="4" id="KW-1185">Reference proteome</keyword>
<reference evidence="3 4" key="1">
    <citation type="submission" date="2020-03" db="EMBL/GenBank/DDBJ databases">
        <title>Whole genome shotgun sequence of Phytohabitans suffuscus NBRC 105367.</title>
        <authorList>
            <person name="Komaki H."/>
            <person name="Tamura T."/>
        </authorList>
    </citation>
    <scope>NUCLEOTIDE SEQUENCE [LARGE SCALE GENOMIC DNA]</scope>
    <source>
        <strain evidence="3 4">NBRC 105367</strain>
    </source>
</reference>
<organism evidence="3 4">
    <name type="scientific">Phytohabitans suffuscus</name>
    <dbReference type="NCBI Taxonomy" id="624315"/>
    <lineage>
        <taxon>Bacteria</taxon>
        <taxon>Bacillati</taxon>
        <taxon>Actinomycetota</taxon>
        <taxon>Actinomycetes</taxon>
        <taxon>Micromonosporales</taxon>
        <taxon>Micromonosporaceae</taxon>
    </lineage>
</organism>
<sequence>MPGSYAYDNDAEVAIQQHACLSAMLDDFTRTRLSAVDSPAGAFRCLEVGAGAGSIARWLAGQGAAVVATDLKPGHLAPEPGIQVLAHDIVAEPVPDPPYDLIHARLLLIHLPEREQVLRKLAGALRPGGSLVVEDWHIHVEHLVVSAPTPADTALFERYQRILLGILDNDPTWATRVHAEMLACGLREVDTAIHSPVWPAGSPGALLVTVNLALFRDRLLAAGLTGDDLDHLGWLVRDPRSGLVIRGHFLYSTHGHAPDASLRRPRAAPEVCRNYVIA</sequence>
<dbReference type="GO" id="GO:0008757">
    <property type="term" value="F:S-adenosylmethionine-dependent methyltransferase activity"/>
    <property type="evidence" value="ECO:0007669"/>
    <property type="project" value="InterPro"/>
</dbReference>
<reference evidence="3 4" key="2">
    <citation type="submission" date="2020-03" db="EMBL/GenBank/DDBJ databases">
        <authorList>
            <person name="Ichikawa N."/>
            <person name="Kimura A."/>
            <person name="Kitahashi Y."/>
            <person name="Uohara A."/>
        </authorList>
    </citation>
    <scope>NUCLEOTIDE SEQUENCE [LARGE SCALE GENOMIC DNA]</scope>
    <source>
        <strain evidence="3 4">NBRC 105367</strain>
    </source>
</reference>
<dbReference type="PANTHER" id="PTHR43861:SF3">
    <property type="entry name" value="PUTATIVE (AFU_ORTHOLOGUE AFUA_2G14390)-RELATED"/>
    <property type="match status" value="1"/>
</dbReference>
<dbReference type="InterPro" id="IPR029063">
    <property type="entry name" value="SAM-dependent_MTases_sf"/>
</dbReference>
<dbReference type="Proteomes" id="UP000503011">
    <property type="component" value="Chromosome"/>
</dbReference>
<dbReference type="InterPro" id="IPR013216">
    <property type="entry name" value="Methyltransf_11"/>
</dbReference>
<keyword evidence="1 3" id="KW-0808">Transferase</keyword>